<keyword evidence="3" id="KW-1185">Reference proteome</keyword>
<sequence>MRLQVVGSSSSLARQSVRILPHSVVFNLQGRCSPSPSNMSNTKTATRSTTTTTTTITSIDEAREMRKQKYEAEKAVSTPTSAVTQASSALPPSSTSAARVTRSDMMSNASGITLTGGTFTNIGGTVYRQMPKNVAAATAPPMPNAPHDGEENDHISANAFCNLSNLTVTEGAAVEVDNFGEESLPGQKPKKGGSIHSTMFEGLKDSVIGGGTFTCGGRVQYFTPSSGENSVRGP</sequence>
<feature type="compositionally biased region" description="Low complexity" evidence="1">
    <location>
        <begin position="86"/>
        <end position="98"/>
    </location>
</feature>
<dbReference type="HOGENOM" id="CLU_103431_0_0_1"/>
<gene>
    <name evidence="2" type="ORF">K443DRAFT_674647</name>
</gene>
<reference evidence="3" key="2">
    <citation type="submission" date="2015-01" db="EMBL/GenBank/DDBJ databases">
        <title>Evolutionary Origins and Diversification of the Mycorrhizal Mutualists.</title>
        <authorList>
            <consortium name="DOE Joint Genome Institute"/>
            <consortium name="Mycorrhizal Genomics Consortium"/>
            <person name="Kohler A."/>
            <person name="Kuo A."/>
            <person name="Nagy L.G."/>
            <person name="Floudas D."/>
            <person name="Copeland A."/>
            <person name="Barry K.W."/>
            <person name="Cichocki N."/>
            <person name="Veneault-Fourrey C."/>
            <person name="LaButti K."/>
            <person name="Lindquist E.A."/>
            <person name="Lipzen A."/>
            <person name="Lundell T."/>
            <person name="Morin E."/>
            <person name="Murat C."/>
            <person name="Riley R."/>
            <person name="Ohm R."/>
            <person name="Sun H."/>
            <person name="Tunlid A."/>
            <person name="Henrissat B."/>
            <person name="Grigoriev I.V."/>
            <person name="Hibbett D.S."/>
            <person name="Martin F."/>
        </authorList>
    </citation>
    <scope>NUCLEOTIDE SEQUENCE [LARGE SCALE GENOMIC DNA]</scope>
    <source>
        <strain evidence="3">LaAM-08-1</strain>
    </source>
</reference>
<evidence type="ECO:0000313" key="2">
    <source>
        <dbReference type="EMBL" id="KIK06085.1"/>
    </source>
</evidence>
<evidence type="ECO:0000256" key="1">
    <source>
        <dbReference type="SAM" id="MobiDB-lite"/>
    </source>
</evidence>
<organism evidence="2 3">
    <name type="scientific">Laccaria amethystina LaAM-08-1</name>
    <dbReference type="NCBI Taxonomy" id="1095629"/>
    <lineage>
        <taxon>Eukaryota</taxon>
        <taxon>Fungi</taxon>
        <taxon>Dikarya</taxon>
        <taxon>Basidiomycota</taxon>
        <taxon>Agaricomycotina</taxon>
        <taxon>Agaricomycetes</taxon>
        <taxon>Agaricomycetidae</taxon>
        <taxon>Agaricales</taxon>
        <taxon>Agaricineae</taxon>
        <taxon>Hydnangiaceae</taxon>
        <taxon>Laccaria</taxon>
    </lineage>
</organism>
<feature type="region of interest" description="Disordered" evidence="1">
    <location>
        <begin position="72"/>
        <end position="100"/>
    </location>
</feature>
<name>A0A0C9X1U4_9AGAR</name>
<feature type="compositionally biased region" description="Polar residues" evidence="1">
    <location>
        <begin position="31"/>
        <end position="41"/>
    </location>
</feature>
<proteinExistence type="predicted"/>
<feature type="compositionally biased region" description="Low complexity" evidence="1">
    <location>
        <begin position="42"/>
        <end position="53"/>
    </location>
</feature>
<dbReference type="Proteomes" id="UP000054477">
    <property type="component" value="Unassembled WGS sequence"/>
</dbReference>
<dbReference type="EMBL" id="KN838555">
    <property type="protein sequence ID" value="KIK06085.1"/>
    <property type="molecule type" value="Genomic_DNA"/>
</dbReference>
<accession>A0A0C9X1U4</accession>
<evidence type="ECO:0000313" key="3">
    <source>
        <dbReference type="Proteomes" id="UP000054477"/>
    </source>
</evidence>
<protein>
    <submittedName>
        <fullName evidence="2">Uncharacterized protein</fullName>
    </submittedName>
</protein>
<reference evidence="2 3" key="1">
    <citation type="submission" date="2014-04" db="EMBL/GenBank/DDBJ databases">
        <authorList>
            <consortium name="DOE Joint Genome Institute"/>
            <person name="Kuo A."/>
            <person name="Kohler A."/>
            <person name="Nagy L.G."/>
            <person name="Floudas D."/>
            <person name="Copeland A."/>
            <person name="Barry K.W."/>
            <person name="Cichocki N."/>
            <person name="Veneault-Fourrey C."/>
            <person name="LaButti K."/>
            <person name="Lindquist E.A."/>
            <person name="Lipzen A."/>
            <person name="Lundell T."/>
            <person name="Morin E."/>
            <person name="Murat C."/>
            <person name="Sun H."/>
            <person name="Tunlid A."/>
            <person name="Henrissat B."/>
            <person name="Grigoriev I.V."/>
            <person name="Hibbett D.S."/>
            <person name="Martin F."/>
            <person name="Nordberg H.P."/>
            <person name="Cantor M.N."/>
            <person name="Hua S.X."/>
        </authorList>
    </citation>
    <scope>NUCLEOTIDE SEQUENCE [LARGE SCALE GENOMIC DNA]</scope>
    <source>
        <strain evidence="2 3">LaAM-08-1</strain>
    </source>
</reference>
<dbReference type="OrthoDB" id="10424049at2759"/>
<feature type="region of interest" description="Disordered" evidence="1">
    <location>
        <begin position="31"/>
        <end position="53"/>
    </location>
</feature>
<dbReference type="AlphaFoldDB" id="A0A0C9X1U4"/>